<dbReference type="Proteomes" id="UP000510621">
    <property type="component" value="Chromosome"/>
</dbReference>
<reference evidence="2" key="1">
    <citation type="submission" date="2020-06" db="EMBL/GenBank/DDBJ databases">
        <title>Analysis procedures for assessing recovery of high quality, complete, closed genomes from Nanopore long read metagenome sequencing.</title>
        <authorList>
            <person name="Bessarab I."/>
            <person name="Arumugam K."/>
            <person name="Haryono M."/>
            <person name="Liu X."/>
            <person name="Roy S."/>
            <person name="Zuniga-Montanez R.E."/>
            <person name="Qiu G."/>
            <person name="Drautz-Moses D.I."/>
            <person name="Law Y.Y."/>
            <person name="Wuertz S."/>
            <person name="Lauro F.M."/>
            <person name="Huson D.H."/>
            <person name="Williams R.B."/>
        </authorList>
    </citation>
    <scope>NUCLEOTIDE SEQUENCE [LARGE SCALE GENOMIC DNA]</scope>
    <source>
        <strain evidence="2">SSD2</strain>
    </source>
</reference>
<keyword evidence="3" id="KW-1185">Reference proteome</keyword>
<dbReference type="Gene3D" id="1.10.10.1830">
    <property type="entry name" value="Non-ribosomal peptide synthase, adenylation domain"/>
    <property type="match status" value="1"/>
</dbReference>
<proteinExistence type="predicted"/>
<accession>A0A7L6ARJ5</accession>
<dbReference type="InterPro" id="IPR044894">
    <property type="entry name" value="TubC_N_sf"/>
</dbReference>
<dbReference type="KEGG" id="this:HZT40_09250"/>
<evidence type="ECO:0000313" key="3">
    <source>
        <dbReference type="Proteomes" id="UP000510621"/>
    </source>
</evidence>
<dbReference type="InterPro" id="IPR023213">
    <property type="entry name" value="CAT-like_dom_sf"/>
</dbReference>
<sequence>MQRPKGALTPALRDSIKQYKPDLLHLLESRPPTPTSNGRALPIISREGALPLSFSQERLWLLSKLDPDNHFTGNLPFAFRIKGAGCARAGADPQRHHPAPRGIQSPL</sequence>
<evidence type="ECO:0000313" key="2">
    <source>
        <dbReference type="EMBL" id="QLQ31749.1"/>
    </source>
</evidence>
<dbReference type="AlphaFoldDB" id="A0A7L6ARJ5"/>
<organism evidence="2 3">
    <name type="scientific">Candidatus Thiothrix singaporensis</name>
    <dbReference type="NCBI Taxonomy" id="2799669"/>
    <lineage>
        <taxon>Bacteria</taxon>
        <taxon>Pseudomonadati</taxon>
        <taxon>Pseudomonadota</taxon>
        <taxon>Gammaproteobacteria</taxon>
        <taxon>Thiotrichales</taxon>
        <taxon>Thiotrichaceae</taxon>
        <taxon>Thiothrix</taxon>
    </lineage>
</organism>
<dbReference type="Gene3D" id="3.30.559.10">
    <property type="entry name" value="Chloramphenicol acetyltransferase-like domain"/>
    <property type="match status" value="1"/>
</dbReference>
<dbReference type="EMBL" id="CP059265">
    <property type="protein sequence ID" value="QLQ31749.1"/>
    <property type="molecule type" value="Genomic_DNA"/>
</dbReference>
<protein>
    <submittedName>
        <fullName evidence="2">Uncharacterized protein</fullName>
    </submittedName>
</protein>
<gene>
    <name evidence="2" type="ORF">HZT40_09250</name>
</gene>
<feature type="region of interest" description="Disordered" evidence="1">
    <location>
        <begin position="88"/>
        <end position="107"/>
    </location>
</feature>
<name>A0A7L6ARJ5_9GAMM</name>
<evidence type="ECO:0000256" key="1">
    <source>
        <dbReference type="SAM" id="MobiDB-lite"/>
    </source>
</evidence>